<evidence type="ECO:0008006" key="4">
    <source>
        <dbReference type="Google" id="ProtNLM"/>
    </source>
</evidence>
<evidence type="ECO:0000313" key="2">
    <source>
        <dbReference type="EMBL" id="AFV00043.1"/>
    </source>
</evidence>
<dbReference type="EMBL" id="CP003746">
    <property type="protein sequence ID" value="AFV00043.1"/>
    <property type="molecule type" value="Genomic_DNA"/>
</dbReference>
<dbReference type="STRING" id="1117647.M5M_14530"/>
<gene>
    <name evidence="2" type="ordered locus">M5M_14530</name>
</gene>
<dbReference type="eggNOG" id="COG3182">
    <property type="taxonomic scope" value="Bacteria"/>
</dbReference>
<evidence type="ECO:0000313" key="3">
    <source>
        <dbReference type="Proteomes" id="UP000000466"/>
    </source>
</evidence>
<dbReference type="OrthoDB" id="9806195at2"/>
<keyword evidence="3" id="KW-1185">Reference proteome</keyword>
<name>K4L1J0_SIMAS</name>
<feature type="transmembrane region" description="Helical" evidence="1">
    <location>
        <begin position="206"/>
        <end position="226"/>
    </location>
</feature>
<dbReference type="HOGENOM" id="CLU_066006_0_0_6"/>
<keyword evidence="1" id="KW-0472">Membrane</keyword>
<evidence type="ECO:0000256" key="1">
    <source>
        <dbReference type="SAM" id="Phobius"/>
    </source>
</evidence>
<keyword evidence="1" id="KW-1133">Transmembrane helix</keyword>
<proteinExistence type="predicted"/>
<reference evidence="2 3" key="1">
    <citation type="journal article" date="2013" name="Genome Announc.">
        <title>Complete genome sequence of Simiduia agarivorans SA1(T), a marine bacterium able to degrade a variety of polysaccharides.</title>
        <authorList>
            <person name="Lin S.Y."/>
            <person name="Shieh W.Y."/>
            <person name="Chen J.S."/>
            <person name="Tang S.L."/>
        </authorList>
    </citation>
    <scope>NUCLEOTIDE SEQUENCE [LARGE SCALE GENOMIC DNA]</scope>
    <source>
        <strain evidence="3">DSM 21679 / JCM 13881 / BCRC 17597 / SA1</strain>
    </source>
</reference>
<dbReference type="Proteomes" id="UP000000466">
    <property type="component" value="Chromosome"/>
</dbReference>
<protein>
    <recommendedName>
        <fullName evidence="4">PepSY-associated TM helix family protein</fullName>
    </recommendedName>
</protein>
<accession>K4L1J0</accession>
<feature type="transmembrane region" description="Helical" evidence="1">
    <location>
        <begin position="16"/>
        <end position="38"/>
    </location>
</feature>
<sequence>MAGFNGRRVAWQLHKYLSYLVFAQVFFWVAGGVLFATLPFKAWVKGGDYIEAPAAPVIHAGQLDTALATLTGVTRVEAVASANGDLLRVESPDGVHWFDARGFAAPLADALAVEAFGQSLLKTPAQSVYVRWLADTETRLGIVDELGGQVGVWQMTVDDSYRLYFGPEGQFLKVRTDYWVWFDAFWRLHIMDYGLGEDFNNTLLRVFSWLALLFVLSGMVLSYFAARQQWRKSSPFK</sequence>
<dbReference type="RefSeq" id="WP_015048195.1">
    <property type="nucleotide sequence ID" value="NC_018868.3"/>
</dbReference>
<dbReference type="KEGG" id="saga:M5M_14530"/>
<dbReference type="AlphaFoldDB" id="K4L1J0"/>
<organism evidence="2 3">
    <name type="scientific">Simiduia agarivorans (strain DSM 21679 / JCM 13881 / BCRC 17597 / SA1)</name>
    <dbReference type="NCBI Taxonomy" id="1117647"/>
    <lineage>
        <taxon>Bacteria</taxon>
        <taxon>Pseudomonadati</taxon>
        <taxon>Pseudomonadota</taxon>
        <taxon>Gammaproteobacteria</taxon>
        <taxon>Cellvibrionales</taxon>
        <taxon>Cellvibrionaceae</taxon>
        <taxon>Simiduia</taxon>
    </lineage>
</organism>
<keyword evidence="1" id="KW-0812">Transmembrane</keyword>